<comment type="similarity">
    <text evidence="1 2">Belongs to the outer membrane factor (OMF) (TC 1.B.17) family.</text>
</comment>
<keyword evidence="2" id="KW-0564">Palmitate</keyword>
<keyword evidence="4" id="KW-1185">Reference proteome</keyword>
<dbReference type="PANTHER" id="PTHR30203:SF33">
    <property type="entry name" value="BLR4455 PROTEIN"/>
    <property type="match status" value="1"/>
</dbReference>
<dbReference type="GO" id="GO:0009279">
    <property type="term" value="C:cell outer membrane"/>
    <property type="evidence" value="ECO:0007669"/>
    <property type="project" value="UniProtKB-SubCell"/>
</dbReference>
<keyword evidence="2" id="KW-0732">Signal</keyword>
<sequence>MNRLKTNRLALALIPLLGACSLAPSYQRPDAGETATFKEQSAQTAPDGTVWKAATPSDAVLRGQWWAVFADADLDGLEAQAMADNQTLKGALARVNEARAVQLTARSALFPTIGAGAGPVRQKPSSAATYGTDGINVPPQTLWRAQATATWEVDLFGRATSELNASKAESMQAEALFRSVQLALQADVAQTYFNLRELDSEIAIYRQTVALREDAVKLVTHRYDAGDITELDVARATAELATARSDQMTAERLRAASEHSLAVLLGMPPAAFSFPARPIEKVDITLPAGLPSDLLERRPDIAAAERAVAAANARIGVARAAYFPSLTLTGSGGGESAKFSNLFSSGSKVFLLGPLAGTILNLPLFDGGLRKGNLQKTHAELEESTAAYREQVLVAFQEVEDHLADLRILQTQTKTQDEAVRASTRAEAISRTQYREGAVNFLDVIDAQRSTLQSRLAASRLTGVQTVATVNLIRALGGGWDGVPGAMSGEAVSRR</sequence>
<dbReference type="InterPro" id="IPR003423">
    <property type="entry name" value="OMP_efflux"/>
</dbReference>
<evidence type="ECO:0000313" key="4">
    <source>
        <dbReference type="Proteomes" id="UP000316093"/>
    </source>
</evidence>
<keyword evidence="2" id="KW-0472">Membrane</keyword>
<keyword evidence="2" id="KW-1134">Transmembrane beta strand</keyword>
<dbReference type="AlphaFoldDB" id="A0A4Y5Z3W1"/>
<reference evidence="3 4" key="1">
    <citation type="submission" date="2019-06" db="EMBL/GenBank/DDBJ databases">
        <title>A complete genome sequence for Luteibacter pinisoli MAH-14.</title>
        <authorList>
            <person name="Baltrus D.A."/>
        </authorList>
    </citation>
    <scope>NUCLEOTIDE SEQUENCE [LARGE SCALE GENOMIC DNA]</scope>
    <source>
        <strain evidence="3 4">MAH-14</strain>
    </source>
</reference>
<dbReference type="PANTHER" id="PTHR30203">
    <property type="entry name" value="OUTER MEMBRANE CATION EFFLUX PROTEIN"/>
    <property type="match status" value="1"/>
</dbReference>
<evidence type="ECO:0000313" key="3">
    <source>
        <dbReference type="EMBL" id="QDE39837.1"/>
    </source>
</evidence>
<dbReference type="Pfam" id="PF02321">
    <property type="entry name" value="OEP"/>
    <property type="match status" value="2"/>
</dbReference>
<gene>
    <name evidence="3" type="ORF">FIV34_11760</name>
</gene>
<proteinExistence type="inferred from homology"/>
<dbReference type="GO" id="GO:0015562">
    <property type="term" value="F:efflux transmembrane transporter activity"/>
    <property type="evidence" value="ECO:0007669"/>
    <property type="project" value="InterPro"/>
</dbReference>
<organism evidence="3 4">
    <name type="scientific">Luteibacter pinisoli</name>
    <dbReference type="NCBI Taxonomy" id="2589080"/>
    <lineage>
        <taxon>Bacteria</taxon>
        <taxon>Pseudomonadati</taxon>
        <taxon>Pseudomonadota</taxon>
        <taxon>Gammaproteobacteria</taxon>
        <taxon>Lysobacterales</taxon>
        <taxon>Rhodanobacteraceae</taxon>
        <taxon>Luteibacter</taxon>
    </lineage>
</organism>
<dbReference type="SUPFAM" id="SSF56954">
    <property type="entry name" value="Outer membrane efflux proteins (OEP)"/>
    <property type="match status" value="1"/>
</dbReference>
<evidence type="ECO:0000256" key="2">
    <source>
        <dbReference type="RuleBase" id="RU362097"/>
    </source>
</evidence>
<dbReference type="Gene3D" id="1.20.1600.10">
    <property type="entry name" value="Outer membrane efflux proteins (OEP)"/>
    <property type="match status" value="1"/>
</dbReference>
<comment type="subcellular location">
    <subcellularLocation>
        <location evidence="2">Cell outer membrane</location>
        <topology evidence="2">Lipid-anchor</topology>
    </subcellularLocation>
</comment>
<feature type="signal peptide" evidence="2">
    <location>
        <begin position="1"/>
        <end position="23"/>
    </location>
</feature>
<dbReference type="EMBL" id="CP041046">
    <property type="protein sequence ID" value="QDE39837.1"/>
    <property type="molecule type" value="Genomic_DNA"/>
</dbReference>
<feature type="chain" id="PRO_5021471550" evidence="2">
    <location>
        <begin position="24"/>
        <end position="495"/>
    </location>
</feature>
<dbReference type="OrthoDB" id="9770517at2"/>
<protein>
    <submittedName>
        <fullName evidence="3">Efflux transporter outer membrane subunit</fullName>
    </submittedName>
</protein>
<dbReference type="PROSITE" id="PS51257">
    <property type="entry name" value="PROKAR_LIPOPROTEIN"/>
    <property type="match status" value="1"/>
</dbReference>
<keyword evidence="2" id="KW-0812">Transmembrane</keyword>
<dbReference type="NCBIfam" id="TIGR01845">
    <property type="entry name" value="outer_NodT"/>
    <property type="match status" value="1"/>
</dbReference>
<dbReference type="InterPro" id="IPR010131">
    <property type="entry name" value="MdtP/NodT-like"/>
</dbReference>
<evidence type="ECO:0000256" key="1">
    <source>
        <dbReference type="ARBA" id="ARBA00007613"/>
    </source>
</evidence>
<accession>A0A4Y5Z3W1</accession>
<dbReference type="RefSeq" id="WP_139982958.1">
    <property type="nucleotide sequence ID" value="NZ_CP041046.1"/>
</dbReference>
<dbReference type="Gene3D" id="2.20.200.10">
    <property type="entry name" value="Outer membrane efflux proteins (OEP)"/>
    <property type="match status" value="1"/>
</dbReference>
<keyword evidence="2" id="KW-0449">Lipoprotein</keyword>
<dbReference type="KEGG" id="lpy:FIV34_11760"/>
<name>A0A4Y5Z3W1_9GAMM</name>
<dbReference type="Proteomes" id="UP000316093">
    <property type="component" value="Chromosome"/>
</dbReference>